<feature type="compositionally biased region" description="Polar residues" evidence="4">
    <location>
        <begin position="174"/>
        <end position="196"/>
    </location>
</feature>
<evidence type="ECO:0000256" key="2">
    <source>
        <dbReference type="ARBA" id="ARBA00022803"/>
    </source>
</evidence>
<accession>A0A1Y1I265</accession>
<evidence type="ECO:0000256" key="4">
    <source>
        <dbReference type="SAM" id="MobiDB-lite"/>
    </source>
</evidence>
<feature type="repeat" description="TPR" evidence="3">
    <location>
        <begin position="328"/>
        <end position="361"/>
    </location>
</feature>
<dbReference type="OrthoDB" id="2423701at2759"/>
<keyword evidence="6" id="KW-1185">Reference proteome</keyword>
<dbReference type="EMBL" id="DF237053">
    <property type="protein sequence ID" value="GAQ82218.1"/>
    <property type="molecule type" value="Genomic_DNA"/>
</dbReference>
<dbReference type="GO" id="GO:0060090">
    <property type="term" value="F:molecular adaptor activity"/>
    <property type="evidence" value="ECO:0000318"/>
    <property type="project" value="GO_Central"/>
</dbReference>
<dbReference type="STRING" id="105231.A0A1Y1I265"/>
<dbReference type="AlphaFoldDB" id="A0A1Y1I265"/>
<feature type="compositionally biased region" description="Low complexity" evidence="4">
    <location>
        <begin position="518"/>
        <end position="532"/>
    </location>
</feature>
<dbReference type="InterPro" id="IPR019734">
    <property type="entry name" value="TPR_rpt"/>
</dbReference>
<keyword evidence="1" id="KW-0677">Repeat</keyword>
<dbReference type="GO" id="GO:0016020">
    <property type="term" value="C:membrane"/>
    <property type="evidence" value="ECO:0000318"/>
    <property type="project" value="GO_Central"/>
</dbReference>
<evidence type="ECO:0000313" key="6">
    <source>
        <dbReference type="Proteomes" id="UP000054558"/>
    </source>
</evidence>
<dbReference type="OMA" id="PFTMPFD"/>
<feature type="repeat" description="TPR" evidence="3">
    <location>
        <begin position="362"/>
        <end position="396"/>
    </location>
</feature>
<dbReference type="GO" id="GO:0072380">
    <property type="term" value="C:TRC complex"/>
    <property type="evidence" value="ECO:0000318"/>
    <property type="project" value="GO_Central"/>
</dbReference>
<reference evidence="5 6" key="1">
    <citation type="journal article" date="2014" name="Nat. Commun.">
        <title>Klebsormidium flaccidum genome reveals primary factors for plant terrestrial adaptation.</title>
        <authorList>
            <person name="Hori K."/>
            <person name="Maruyama F."/>
            <person name="Fujisawa T."/>
            <person name="Togashi T."/>
            <person name="Yamamoto N."/>
            <person name="Seo M."/>
            <person name="Sato S."/>
            <person name="Yamada T."/>
            <person name="Mori H."/>
            <person name="Tajima N."/>
            <person name="Moriyama T."/>
            <person name="Ikeuchi M."/>
            <person name="Watanabe M."/>
            <person name="Wada H."/>
            <person name="Kobayashi K."/>
            <person name="Saito M."/>
            <person name="Masuda T."/>
            <person name="Sasaki-Sekimoto Y."/>
            <person name="Mashiguchi K."/>
            <person name="Awai K."/>
            <person name="Shimojima M."/>
            <person name="Masuda S."/>
            <person name="Iwai M."/>
            <person name="Nobusawa T."/>
            <person name="Narise T."/>
            <person name="Kondo S."/>
            <person name="Saito H."/>
            <person name="Sato R."/>
            <person name="Murakawa M."/>
            <person name="Ihara Y."/>
            <person name="Oshima-Yamada Y."/>
            <person name="Ohtaka K."/>
            <person name="Satoh M."/>
            <person name="Sonobe K."/>
            <person name="Ishii M."/>
            <person name="Ohtani R."/>
            <person name="Kanamori-Sato M."/>
            <person name="Honoki R."/>
            <person name="Miyazaki D."/>
            <person name="Mochizuki H."/>
            <person name="Umetsu J."/>
            <person name="Higashi K."/>
            <person name="Shibata D."/>
            <person name="Kamiya Y."/>
            <person name="Sato N."/>
            <person name="Nakamura Y."/>
            <person name="Tabata S."/>
            <person name="Ida S."/>
            <person name="Kurokawa K."/>
            <person name="Ohta H."/>
        </authorList>
    </citation>
    <scope>NUCLEOTIDE SEQUENCE [LARGE SCALE GENOMIC DNA]</scope>
    <source>
        <strain evidence="5 6">NIES-2285</strain>
    </source>
</reference>
<dbReference type="Gene3D" id="1.25.40.10">
    <property type="entry name" value="Tetratricopeptide repeat domain"/>
    <property type="match status" value="1"/>
</dbReference>
<feature type="compositionally biased region" description="Low complexity" evidence="4">
    <location>
        <begin position="499"/>
        <end position="511"/>
    </location>
</feature>
<gene>
    <name evidence="5" type="ORF">KFL_001040210</name>
</gene>
<dbReference type="PROSITE" id="PS50005">
    <property type="entry name" value="TPR"/>
    <property type="match status" value="2"/>
</dbReference>
<feature type="region of interest" description="Disordered" evidence="4">
    <location>
        <begin position="467"/>
        <end position="549"/>
    </location>
</feature>
<dbReference type="Gene3D" id="1.20.5.420">
    <property type="entry name" value="Immunoglobulin FC, subunit C"/>
    <property type="match status" value="1"/>
</dbReference>
<feature type="compositionally biased region" description="Basic and acidic residues" evidence="4">
    <location>
        <begin position="150"/>
        <end position="159"/>
    </location>
</feature>
<name>A0A1Y1I265_KLENI</name>
<evidence type="ECO:0000256" key="1">
    <source>
        <dbReference type="ARBA" id="ARBA00022737"/>
    </source>
</evidence>
<dbReference type="PANTHER" id="PTHR45831">
    <property type="entry name" value="LD24721P"/>
    <property type="match status" value="1"/>
</dbReference>
<dbReference type="PANTHER" id="PTHR45831:SF2">
    <property type="entry name" value="LD24721P"/>
    <property type="match status" value="1"/>
</dbReference>
<dbReference type="GO" id="GO:0006620">
    <property type="term" value="P:post-translational protein targeting to endoplasmic reticulum membrane"/>
    <property type="evidence" value="ECO:0000318"/>
    <property type="project" value="GO_Central"/>
</dbReference>
<sequence>MSLYCRPLLRILVHPTGLPSPPSKATMPRLRSDDPVSQAIASSFLDFLQHNLQLATDADAESLAVATECLAAIFRLDPAAFGTPRQPELLPHIFRLLLSQGPGSFGQSTQQRPESGQRHLDGGQSEPNTASAPGIDQQPGNAASGGQRSGEQRGLEGEVHGANAAREALLGDNRTANESPSAPESSVLPTTPTKVSPQEGEGPSTPQQLERGSKGTGASVQAEGLADEAPRGGAATSGKEQGGEDAVMAEAEGGDDAVGTGRRREAKKEKEDTSGSSPAGASWDRAREDLKKEAEQLKKQGNEAMSSEHFYEAIELYTQAISLVDTDAIYYSNRAAAHTQLRQFDLAIKDCEQSIKLDPRYARAYSRLGLAYFEKGDYQTAIDRGFLKALEIDPENAIVKQNLKAAQEKLARQSQRQQPERPPPAPSASSGPPPTGAPHPPPQFPPNVQGLANMAANLFTPLASMANGAAGSGDPPGVPGFPGFGANQGQPSGWFGATQGQASGSGQAPASQGGGNAAGPSQGQNQQESGAGSAPGAGQPGGQPVFTVNVGGDQVQQLLTQMFQVFGAAAQRNGQGGTGTGTGAPQNPS</sequence>
<feature type="region of interest" description="Disordered" evidence="4">
    <location>
        <begin position="405"/>
        <end position="449"/>
    </location>
</feature>
<feature type="compositionally biased region" description="Basic and acidic residues" evidence="4">
    <location>
        <begin position="262"/>
        <end position="273"/>
    </location>
</feature>
<dbReference type="Proteomes" id="UP000054558">
    <property type="component" value="Unassembled WGS sequence"/>
</dbReference>
<dbReference type="Pfam" id="PF00515">
    <property type="entry name" value="TPR_1"/>
    <property type="match status" value="1"/>
</dbReference>
<organism evidence="5 6">
    <name type="scientific">Klebsormidium nitens</name>
    <name type="common">Green alga</name>
    <name type="synonym">Ulothrix nitens</name>
    <dbReference type="NCBI Taxonomy" id="105231"/>
    <lineage>
        <taxon>Eukaryota</taxon>
        <taxon>Viridiplantae</taxon>
        <taxon>Streptophyta</taxon>
        <taxon>Klebsormidiophyceae</taxon>
        <taxon>Klebsormidiales</taxon>
        <taxon>Klebsormidiaceae</taxon>
        <taxon>Klebsormidium</taxon>
    </lineage>
</organism>
<dbReference type="SUPFAM" id="SSF48452">
    <property type="entry name" value="TPR-like"/>
    <property type="match status" value="1"/>
</dbReference>
<protein>
    <submittedName>
        <fullName evidence="5">Tetratricopeptide repeat domain-containing protein</fullName>
    </submittedName>
</protein>
<feature type="region of interest" description="Disordered" evidence="4">
    <location>
        <begin position="101"/>
        <end position="159"/>
    </location>
</feature>
<dbReference type="InterPro" id="IPR011990">
    <property type="entry name" value="TPR-like_helical_dom_sf"/>
</dbReference>
<evidence type="ECO:0000256" key="3">
    <source>
        <dbReference type="PROSITE-ProRule" id="PRU00339"/>
    </source>
</evidence>
<feature type="compositionally biased region" description="Pro residues" evidence="4">
    <location>
        <begin position="420"/>
        <end position="445"/>
    </location>
</feature>
<feature type="compositionally biased region" description="Polar residues" evidence="4">
    <location>
        <begin position="101"/>
        <end position="114"/>
    </location>
</feature>
<dbReference type="Pfam" id="PF13181">
    <property type="entry name" value="TPR_8"/>
    <property type="match status" value="1"/>
</dbReference>
<dbReference type="SMART" id="SM00028">
    <property type="entry name" value="TPR"/>
    <property type="match status" value="3"/>
</dbReference>
<feature type="region of interest" description="Disordered" evidence="4">
    <location>
        <begin position="174"/>
        <end position="285"/>
    </location>
</feature>
<dbReference type="InterPro" id="IPR047150">
    <property type="entry name" value="SGT"/>
</dbReference>
<evidence type="ECO:0000313" key="5">
    <source>
        <dbReference type="EMBL" id="GAQ82218.1"/>
    </source>
</evidence>
<proteinExistence type="predicted"/>
<keyword evidence="2 3" id="KW-0802">TPR repeat</keyword>